<dbReference type="InterPro" id="IPR000795">
    <property type="entry name" value="T_Tr_GTP-bd_dom"/>
</dbReference>
<dbReference type="SUPFAM" id="SSF50447">
    <property type="entry name" value="Translation proteins"/>
    <property type="match status" value="1"/>
</dbReference>
<evidence type="ECO:0000313" key="3">
    <source>
        <dbReference type="EMBL" id="GAX84840.1"/>
    </source>
</evidence>
<feature type="region of interest" description="Disordered" evidence="1">
    <location>
        <begin position="1066"/>
        <end position="1094"/>
    </location>
</feature>
<dbReference type="GO" id="GO:0003924">
    <property type="term" value="F:GTPase activity"/>
    <property type="evidence" value="ECO:0007669"/>
    <property type="project" value="InterPro"/>
</dbReference>
<dbReference type="PANTHER" id="PTHR43721:SF9">
    <property type="entry name" value="GTP-BINDING PROTEIN 1"/>
    <property type="match status" value="1"/>
</dbReference>
<feature type="compositionally biased region" description="Low complexity" evidence="1">
    <location>
        <begin position="1080"/>
        <end position="1094"/>
    </location>
</feature>
<organism evidence="3 4">
    <name type="scientific">Chlamydomonas eustigma</name>
    <dbReference type="NCBI Taxonomy" id="1157962"/>
    <lineage>
        <taxon>Eukaryota</taxon>
        <taxon>Viridiplantae</taxon>
        <taxon>Chlorophyta</taxon>
        <taxon>core chlorophytes</taxon>
        <taxon>Chlorophyceae</taxon>
        <taxon>CS clade</taxon>
        <taxon>Chlamydomonadales</taxon>
        <taxon>Chlamydomonadaceae</taxon>
        <taxon>Chlamydomonas</taxon>
    </lineage>
</organism>
<feature type="region of interest" description="Disordered" evidence="1">
    <location>
        <begin position="648"/>
        <end position="698"/>
    </location>
</feature>
<dbReference type="GO" id="GO:0005525">
    <property type="term" value="F:GTP binding"/>
    <property type="evidence" value="ECO:0007669"/>
    <property type="project" value="InterPro"/>
</dbReference>
<gene>
    <name evidence="3" type="ORF">CEUSTIGMA_g12261.t1</name>
</gene>
<dbReference type="Pfam" id="PF00009">
    <property type="entry name" value="GTP_EFTU"/>
    <property type="match status" value="1"/>
</dbReference>
<dbReference type="STRING" id="1157962.A0A250XPW3"/>
<dbReference type="EMBL" id="BEGY01000137">
    <property type="protein sequence ID" value="GAX84840.1"/>
    <property type="molecule type" value="Genomic_DNA"/>
</dbReference>
<name>A0A250XPW3_9CHLO</name>
<feature type="compositionally biased region" description="Basic and acidic residues" evidence="1">
    <location>
        <begin position="672"/>
        <end position="684"/>
    </location>
</feature>
<dbReference type="Gene3D" id="2.40.30.10">
    <property type="entry name" value="Translation factors"/>
    <property type="match status" value="1"/>
</dbReference>
<evidence type="ECO:0000256" key="1">
    <source>
        <dbReference type="SAM" id="MobiDB-lite"/>
    </source>
</evidence>
<feature type="region of interest" description="Disordered" evidence="1">
    <location>
        <begin position="1"/>
        <end position="33"/>
    </location>
</feature>
<keyword evidence="4" id="KW-1185">Reference proteome</keyword>
<dbReference type="Gene3D" id="3.40.50.300">
    <property type="entry name" value="P-loop containing nucleotide triphosphate hydrolases"/>
    <property type="match status" value="1"/>
</dbReference>
<dbReference type="SUPFAM" id="SSF52540">
    <property type="entry name" value="P-loop containing nucleoside triphosphate hydrolases"/>
    <property type="match status" value="1"/>
</dbReference>
<proteinExistence type="predicted"/>
<sequence length="1164" mass="124739">MFDDDFSDVGSLGTRRAPKQWVSVDTTPPPKIKRRHNKTLKKEIHAAAKKAVEEALAAKAGPSGKTEFDPHEVQELTKAAMLESCQRIKLRKEPRDPNVKCLCRESDEGNVEYKLKLKDPDTGNPYRIQQLITQMKYRLAEGSGECFYFLGVEDDGYPRGLTEEDLQSSICTLRIMANSLGAEALLVRSIPGAYGRSACLIRVRRQKLDQLSFVDLRVSVSGGVDSGKSSLVAVLTHGSDGQPHLDNGRGSARMSVLRHKHELESGRTTSISQQVLGYGAEGEILNYVGVSTLTPSEICGGSSRLLTFIDMGGHERCLKTALWGMTCLLPDYTLLCVCAVGGLGRMSREHLAVAVALEIPIAVVLTKCDLVDAARLETVLHEVRELLSVALPGLRPSLRYCQRKEDLEDLIPHIQTSSQAIQCARTLSHMRTCTSLGQRKGVRIPVFATSAVTGAGLQLLHDFLRRIEPASVAQPPTTQGGSTPRVTSECEDQAAFRDPSQLSNKVVMPEIDLQLEVPLDLLPSQVQDEADWVGDQEDVPVLFQVDQTYEMYGVGSVVCGTVVQGVIQAGHKLMLGPDDSGAFMHVIVKECQRLHTPVASVRAGQNVALSLSVVDGPDMSGSTGNMAGSWPPYAAYCSVALGAGGSLNSGKGRRSEGGSMKRGKGGQGRSLIRKEDGDRVDADKPTASNTAVPEDSEISTRVDVGEANSIATFERLSGLSDLSCYSFGEVKQGREDANKFDDNDDCFGAALGMMDGFDEPSSPNNWELGEGPSAADDSNCDISTSLSTGLGFYQAHRITPASISPIHTNMNAGEPSAAHDGSVLSGKEGLGDFNDEVGGKQDDWFLDCELATSPPLPSFLTLSTSPPNSRKGAVLLDEVLLSCTGPATMQFEAVVVLLGGRWPARGLVSGRWPPLEVPSLSHSFTEKPDARQSKVSTDVSMPLTNSGFLSHQSEQLCASRPHSHVDGGCVMEPGYRQSGSMVEERLDSSISSSRLRQASRSRGGGGHTVIVHCGSVRQAAQVLWMQELENPFHEGADSDVVSGELDSKKYCGIRATAAILHHGSSEVAGPSGGSTTTAWSSVNEGSSNSSGVDEMVAGEREGGRGRVGKNAVRKGVDVGSEDLRGCIVKLCLRFMQRPEWLREGSKLIIRDRADGHIAGAGFVG</sequence>
<feature type="domain" description="Tr-type G" evidence="2">
    <location>
        <begin position="217"/>
        <end position="466"/>
    </location>
</feature>
<evidence type="ECO:0000259" key="2">
    <source>
        <dbReference type="Pfam" id="PF00009"/>
    </source>
</evidence>
<evidence type="ECO:0000313" key="4">
    <source>
        <dbReference type="Proteomes" id="UP000232323"/>
    </source>
</evidence>
<dbReference type="GO" id="GO:0003746">
    <property type="term" value="F:translation elongation factor activity"/>
    <property type="evidence" value="ECO:0007669"/>
    <property type="project" value="TreeGrafter"/>
</dbReference>
<reference evidence="3 4" key="1">
    <citation type="submission" date="2017-08" db="EMBL/GenBank/DDBJ databases">
        <title>Acidophilic green algal genome provides insights into adaptation to an acidic environment.</title>
        <authorList>
            <person name="Hirooka S."/>
            <person name="Hirose Y."/>
            <person name="Kanesaki Y."/>
            <person name="Higuchi S."/>
            <person name="Fujiwara T."/>
            <person name="Onuma R."/>
            <person name="Era A."/>
            <person name="Ohbayashi R."/>
            <person name="Uzuka A."/>
            <person name="Nozaki H."/>
            <person name="Yoshikawa H."/>
            <person name="Miyagishima S.Y."/>
        </authorList>
    </citation>
    <scope>NUCLEOTIDE SEQUENCE [LARGE SCALE GENOMIC DNA]</scope>
    <source>
        <strain evidence="3 4">NIES-2499</strain>
    </source>
</reference>
<dbReference type="AlphaFoldDB" id="A0A250XPW3"/>
<protein>
    <recommendedName>
        <fullName evidence="2">Tr-type G domain-containing protein</fullName>
    </recommendedName>
</protein>
<dbReference type="InterPro" id="IPR050055">
    <property type="entry name" value="EF-Tu_GTPase"/>
</dbReference>
<dbReference type="Proteomes" id="UP000232323">
    <property type="component" value="Unassembled WGS sequence"/>
</dbReference>
<dbReference type="InterPro" id="IPR009000">
    <property type="entry name" value="Transl_B-barrel_sf"/>
</dbReference>
<dbReference type="OrthoDB" id="248233at2759"/>
<dbReference type="PANTHER" id="PTHR43721">
    <property type="entry name" value="ELONGATION FACTOR TU-RELATED"/>
    <property type="match status" value="1"/>
</dbReference>
<accession>A0A250XPW3</accession>
<dbReference type="InterPro" id="IPR027417">
    <property type="entry name" value="P-loop_NTPase"/>
</dbReference>
<comment type="caution">
    <text evidence="3">The sequence shown here is derived from an EMBL/GenBank/DDBJ whole genome shotgun (WGS) entry which is preliminary data.</text>
</comment>